<evidence type="ECO:0000256" key="3">
    <source>
        <dbReference type="ARBA" id="ARBA00022801"/>
    </source>
</evidence>
<dbReference type="Gene3D" id="2.130.10.130">
    <property type="entry name" value="Integrin alpha, N-terminal"/>
    <property type="match status" value="3"/>
</dbReference>
<name>A0ABW3BAK5_9ACTN</name>
<sequence length="518" mass="52937">MAEKSHRPRRPRIVRVALGVLACLTVGTVTMLLVSADSDGTVPYDVNGDGIADLAVGFPGDTVDGHEKAGSVVVADGTGSGPADDAVRLNQDTSGVPGSGEKDDSFGQVLTSGDFDDDGYADLAVSIPFESIGDVQGAGYLQVFYGSSDGIDASRTDTFHENTEGMPGSPQRDEVFAYSTAAGDLNGDGYADLAIGQPLDKVNGKPNAGSIKVLFGSADGLDTESMAWLDQSTDHVPGVPERQDRFGEQLAIGDVDGDGTGDLVVSTIGEQIRGSSDRGSIHVLYGPVDQSPKRSESLNSANIDGIGEFSGSALALGNFNDDPYTDLAVGVSDQKVGQDGAAGRLALFYADEDGVSHERVETIDQESPGVTGQSEPEDYFAASLAAGDFNDDGVDDLVVGMRSEAIGSENGAGAANLLFGNSTGGITTADSFWVHQDTEGVPGVAVQSDHFGWTVGALDTDGDGRVEPLVGAPGNAAGTVTVLSVSPGELESATAFAEGDLGGSDGTRGDAFGIALPR</sequence>
<reference evidence="8" key="1">
    <citation type="journal article" date="2019" name="Int. J. Syst. Evol. Microbiol.">
        <title>The Global Catalogue of Microorganisms (GCM) 10K type strain sequencing project: providing services to taxonomists for standard genome sequencing and annotation.</title>
        <authorList>
            <consortium name="The Broad Institute Genomics Platform"/>
            <consortium name="The Broad Institute Genome Sequencing Center for Infectious Disease"/>
            <person name="Wu L."/>
            <person name="Ma J."/>
        </authorList>
    </citation>
    <scope>NUCLEOTIDE SEQUENCE [LARGE SCALE GENOMIC DNA]</scope>
    <source>
        <strain evidence="8">CCUG 63369</strain>
    </source>
</reference>
<proteinExistence type="predicted"/>
<keyword evidence="8" id="KW-1185">Reference proteome</keyword>
<dbReference type="Proteomes" id="UP001596956">
    <property type="component" value="Unassembled WGS sequence"/>
</dbReference>
<keyword evidence="1" id="KW-0732">Signal</keyword>
<comment type="caution">
    <text evidence="7">The sequence shown here is derived from an EMBL/GenBank/DDBJ whole genome shotgun (WGS) entry which is preliminary data.</text>
</comment>
<dbReference type="SMART" id="SM00191">
    <property type="entry name" value="Int_alpha"/>
    <property type="match status" value="7"/>
</dbReference>
<evidence type="ECO:0000256" key="4">
    <source>
        <dbReference type="ARBA" id="ARBA00023180"/>
    </source>
</evidence>
<keyword evidence="4" id="KW-0325">Glycoprotein</keyword>
<dbReference type="SUPFAM" id="SSF69318">
    <property type="entry name" value="Integrin alpha N-terminal domain"/>
    <property type="match status" value="2"/>
</dbReference>
<dbReference type="InterPro" id="IPR028994">
    <property type="entry name" value="Integrin_alpha_N"/>
</dbReference>
<feature type="transmembrane region" description="Helical" evidence="6">
    <location>
        <begin position="12"/>
        <end position="34"/>
    </location>
</feature>
<keyword evidence="3" id="KW-0378">Hydrolase</keyword>
<keyword evidence="6" id="KW-1133">Transmembrane helix</keyword>
<evidence type="ECO:0000256" key="2">
    <source>
        <dbReference type="ARBA" id="ARBA00022737"/>
    </source>
</evidence>
<protein>
    <submittedName>
        <fullName evidence="7">FG-GAP repeat protein</fullName>
    </submittedName>
</protein>
<dbReference type="PRINTS" id="PR01185">
    <property type="entry name" value="INTEGRINA"/>
</dbReference>
<keyword evidence="2" id="KW-0677">Repeat</keyword>
<organism evidence="7 8">
    <name type="scientific">Streptomonospora algeriensis</name>
    <dbReference type="NCBI Taxonomy" id="995084"/>
    <lineage>
        <taxon>Bacteria</taxon>
        <taxon>Bacillati</taxon>
        <taxon>Actinomycetota</taxon>
        <taxon>Actinomycetes</taxon>
        <taxon>Streptosporangiales</taxon>
        <taxon>Nocardiopsidaceae</taxon>
        <taxon>Streptomonospora</taxon>
    </lineage>
</organism>
<evidence type="ECO:0000256" key="5">
    <source>
        <dbReference type="SAM" id="MobiDB-lite"/>
    </source>
</evidence>
<evidence type="ECO:0000256" key="1">
    <source>
        <dbReference type="ARBA" id="ARBA00022729"/>
    </source>
</evidence>
<gene>
    <name evidence="7" type="ORF">ACFQZU_00185</name>
</gene>
<feature type="region of interest" description="Disordered" evidence="5">
    <location>
        <begin position="79"/>
        <end position="106"/>
    </location>
</feature>
<evidence type="ECO:0000313" key="7">
    <source>
        <dbReference type="EMBL" id="MFD0799744.1"/>
    </source>
</evidence>
<keyword evidence="6" id="KW-0812">Transmembrane</keyword>
<dbReference type="EMBL" id="JBHTHR010000002">
    <property type="protein sequence ID" value="MFD0799744.1"/>
    <property type="molecule type" value="Genomic_DNA"/>
</dbReference>
<evidence type="ECO:0000313" key="8">
    <source>
        <dbReference type="Proteomes" id="UP001596956"/>
    </source>
</evidence>
<dbReference type="InterPro" id="IPR013519">
    <property type="entry name" value="Int_alpha_beta-p"/>
</dbReference>
<keyword evidence="6" id="KW-0472">Membrane</keyword>
<dbReference type="InterPro" id="IPR013517">
    <property type="entry name" value="FG-GAP"/>
</dbReference>
<dbReference type="PANTHER" id="PTHR23221">
    <property type="entry name" value="GLYCOSYLPHOSPHATIDYLINOSITOL PHOSPHOLIPASE D"/>
    <property type="match status" value="1"/>
</dbReference>
<dbReference type="Pfam" id="PF01839">
    <property type="entry name" value="FG-GAP"/>
    <property type="match status" value="5"/>
</dbReference>
<dbReference type="InterPro" id="IPR000413">
    <property type="entry name" value="Integrin_alpha"/>
</dbReference>
<accession>A0ABW3BAK5</accession>
<dbReference type="PANTHER" id="PTHR23221:SF7">
    <property type="entry name" value="PHOSPHATIDYLINOSITOL-GLYCAN-SPECIFIC PHOSPHOLIPASE D"/>
    <property type="match status" value="1"/>
</dbReference>
<dbReference type="PROSITE" id="PS51470">
    <property type="entry name" value="FG_GAP"/>
    <property type="match status" value="2"/>
</dbReference>
<evidence type="ECO:0000256" key="6">
    <source>
        <dbReference type="SAM" id="Phobius"/>
    </source>
</evidence>